<evidence type="ECO:0000313" key="10">
    <source>
        <dbReference type="Proteomes" id="UP000053676"/>
    </source>
</evidence>
<dbReference type="GO" id="GO:0050428">
    <property type="term" value="P:3'-phosphoadenosine 5'-phosphosulfate biosynthetic process"/>
    <property type="evidence" value="ECO:0007669"/>
    <property type="project" value="TreeGrafter"/>
</dbReference>
<comment type="pathway">
    <text evidence="6">Sulfur metabolism; hydrogen sulfide biosynthesis; sulfite from sulfate: step 2/3.</text>
</comment>
<dbReference type="UniPathway" id="UPA00140">
    <property type="reaction ID" value="UER00205"/>
</dbReference>
<dbReference type="NCBIfam" id="NF003013">
    <property type="entry name" value="PRK03846.1"/>
    <property type="match status" value="1"/>
</dbReference>
<comment type="function">
    <text evidence="6">Catalyzes the synthesis of activated sulfate.</text>
</comment>
<accession>W2SRV7</accession>
<proteinExistence type="inferred from homology"/>
<evidence type="ECO:0000259" key="8">
    <source>
        <dbReference type="Pfam" id="PF14306"/>
    </source>
</evidence>
<keyword evidence="2 6" id="KW-0808">Transferase</keyword>
<keyword evidence="10" id="KW-1185">Reference proteome</keyword>
<dbReference type="InterPro" id="IPR025980">
    <property type="entry name" value="ATP-Sase_PUA-like_dom"/>
</dbReference>
<evidence type="ECO:0000256" key="4">
    <source>
        <dbReference type="ARBA" id="ARBA00022777"/>
    </source>
</evidence>
<evidence type="ECO:0000256" key="1">
    <source>
        <dbReference type="ARBA" id="ARBA00012121"/>
    </source>
</evidence>
<dbReference type="OMA" id="WSSWRIS"/>
<comment type="similarity">
    <text evidence="6">Belongs to the APS kinase family.</text>
</comment>
<dbReference type="InterPro" id="IPR002891">
    <property type="entry name" value="APS"/>
</dbReference>
<dbReference type="PANTHER" id="PTHR11055:SF1">
    <property type="entry name" value="PAPS SYNTHETASE, ISOFORM D"/>
    <property type="match status" value="1"/>
</dbReference>
<dbReference type="GO" id="GO:0004020">
    <property type="term" value="F:adenylylsulfate kinase activity"/>
    <property type="evidence" value="ECO:0007669"/>
    <property type="project" value="UniProtKB-EC"/>
</dbReference>
<dbReference type="GO" id="GO:0005524">
    <property type="term" value="F:ATP binding"/>
    <property type="evidence" value="ECO:0007669"/>
    <property type="project" value="UniProtKB-KW"/>
</dbReference>
<dbReference type="InterPro" id="IPR027417">
    <property type="entry name" value="P-loop_NTPase"/>
</dbReference>
<evidence type="ECO:0000256" key="5">
    <source>
        <dbReference type="ARBA" id="ARBA00022840"/>
    </source>
</evidence>
<feature type="domain" description="APS kinase" evidence="7">
    <location>
        <begin position="13"/>
        <end position="141"/>
    </location>
</feature>
<dbReference type="Proteomes" id="UP000053676">
    <property type="component" value="Unassembled WGS sequence"/>
</dbReference>
<evidence type="ECO:0000256" key="3">
    <source>
        <dbReference type="ARBA" id="ARBA00022741"/>
    </source>
</evidence>
<dbReference type="Pfam" id="PF01583">
    <property type="entry name" value="APS_kinase"/>
    <property type="match status" value="1"/>
</dbReference>
<feature type="domain" description="ATP-sulfurylase PUA-like" evidence="8">
    <location>
        <begin position="177"/>
        <end position="244"/>
    </location>
</feature>
<evidence type="ECO:0000259" key="7">
    <source>
        <dbReference type="Pfam" id="PF01583"/>
    </source>
</evidence>
<comment type="catalytic activity">
    <reaction evidence="6">
        <text>adenosine 5'-phosphosulfate + ATP = 3'-phosphoadenylyl sulfate + ADP + H(+)</text>
        <dbReference type="Rhea" id="RHEA:24152"/>
        <dbReference type="ChEBI" id="CHEBI:15378"/>
        <dbReference type="ChEBI" id="CHEBI:30616"/>
        <dbReference type="ChEBI" id="CHEBI:58243"/>
        <dbReference type="ChEBI" id="CHEBI:58339"/>
        <dbReference type="ChEBI" id="CHEBI:456216"/>
        <dbReference type="EC" id="2.7.1.25"/>
    </reaction>
</comment>
<protein>
    <recommendedName>
        <fullName evidence="1 6">Adenylyl-sulfate kinase</fullName>
        <ecNumber evidence="1 6">2.7.1.25</ecNumber>
    </recommendedName>
</protein>
<sequence length="256" mass="28999">MESVKAKRNTQLILHTIGIPCCGLDGDNVRHGLCKNLGFSKEERSENIRRVAEVSKLFADQGLVSLASFISPFRVDREEARRIHEKDNLDFFEVYVSTSLQECEKRDPKKLYEKARAGEISGFTGIDSAYEPPEDAELVIDTESEGHGVERCVETVIEFLHDKGIIPDKAMRKMAGFSIRELFVETEDEKKALLEEAKNMPKIELGAVEVQWLQVLSEGWATPLPGFMRERQYLQALHFGQLLDLKKATVFPGEKV</sequence>
<keyword evidence="3 6" id="KW-0547">Nucleotide-binding</keyword>
<keyword evidence="4 6" id="KW-0418">Kinase</keyword>
<dbReference type="Gene3D" id="3.40.50.300">
    <property type="entry name" value="P-loop containing nucleotide triphosphate hydrolases"/>
    <property type="match status" value="1"/>
</dbReference>
<dbReference type="STRING" id="51031.W2SRV7"/>
<dbReference type="EC" id="2.7.1.25" evidence="1 6"/>
<keyword evidence="5 6" id="KW-0067">ATP-binding</keyword>
<organism evidence="9 10">
    <name type="scientific">Necator americanus</name>
    <name type="common">Human hookworm</name>
    <dbReference type="NCBI Taxonomy" id="51031"/>
    <lineage>
        <taxon>Eukaryota</taxon>
        <taxon>Metazoa</taxon>
        <taxon>Ecdysozoa</taxon>
        <taxon>Nematoda</taxon>
        <taxon>Chromadorea</taxon>
        <taxon>Rhabditida</taxon>
        <taxon>Rhabditina</taxon>
        <taxon>Rhabditomorpha</taxon>
        <taxon>Strongyloidea</taxon>
        <taxon>Ancylostomatidae</taxon>
        <taxon>Bunostominae</taxon>
        <taxon>Necator</taxon>
    </lineage>
</organism>
<dbReference type="GO" id="GO:0070814">
    <property type="term" value="P:hydrogen sulfide biosynthetic process"/>
    <property type="evidence" value="ECO:0007669"/>
    <property type="project" value="UniProtKB-UniPathway"/>
</dbReference>
<dbReference type="SUPFAM" id="SSF52540">
    <property type="entry name" value="P-loop containing nucleoside triphosphate hydrolases"/>
    <property type="match status" value="1"/>
</dbReference>
<dbReference type="SUPFAM" id="SSF88697">
    <property type="entry name" value="PUA domain-like"/>
    <property type="match status" value="1"/>
</dbReference>
<evidence type="ECO:0000313" key="9">
    <source>
        <dbReference type="EMBL" id="ETN71591.1"/>
    </source>
</evidence>
<dbReference type="Gene3D" id="3.10.400.10">
    <property type="entry name" value="Sulfate adenylyltransferase"/>
    <property type="match status" value="1"/>
</dbReference>
<dbReference type="EMBL" id="KI667676">
    <property type="protein sequence ID" value="ETN71591.1"/>
    <property type="molecule type" value="Genomic_DNA"/>
</dbReference>
<name>W2SRV7_NECAM</name>
<reference evidence="10" key="1">
    <citation type="journal article" date="2014" name="Nat. Genet.">
        <title>Genome of the human hookworm Necator americanus.</title>
        <authorList>
            <person name="Tang Y.T."/>
            <person name="Gao X."/>
            <person name="Rosa B.A."/>
            <person name="Abubucker S."/>
            <person name="Hallsworth-Pepin K."/>
            <person name="Martin J."/>
            <person name="Tyagi R."/>
            <person name="Heizer E."/>
            <person name="Zhang X."/>
            <person name="Bhonagiri-Palsikar V."/>
            <person name="Minx P."/>
            <person name="Warren W.C."/>
            <person name="Wang Q."/>
            <person name="Zhan B."/>
            <person name="Hotez P.J."/>
            <person name="Sternberg P.W."/>
            <person name="Dougall A."/>
            <person name="Gaze S.T."/>
            <person name="Mulvenna J."/>
            <person name="Sotillo J."/>
            <person name="Ranganathan S."/>
            <person name="Rabelo E.M."/>
            <person name="Wilson R.K."/>
            <person name="Felgner P.L."/>
            <person name="Bethony J."/>
            <person name="Hawdon J.M."/>
            <person name="Gasser R.B."/>
            <person name="Loukas A."/>
            <person name="Mitreva M."/>
        </authorList>
    </citation>
    <scope>NUCLEOTIDE SEQUENCE [LARGE SCALE GENOMIC DNA]</scope>
</reference>
<dbReference type="AlphaFoldDB" id="W2SRV7"/>
<dbReference type="GO" id="GO:0000103">
    <property type="term" value="P:sulfate assimilation"/>
    <property type="evidence" value="ECO:0007669"/>
    <property type="project" value="InterPro"/>
</dbReference>
<dbReference type="CDD" id="cd02027">
    <property type="entry name" value="APSK"/>
    <property type="match status" value="1"/>
</dbReference>
<dbReference type="Pfam" id="PF14306">
    <property type="entry name" value="PUA_2"/>
    <property type="match status" value="1"/>
</dbReference>
<dbReference type="KEGG" id="nai:NECAME_04623"/>
<evidence type="ECO:0000256" key="2">
    <source>
        <dbReference type="ARBA" id="ARBA00022679"/>
    </source>
</evidence>
<gene>
    <name evidence="9" type="ORF">NECAME_04623</name>
</gene>
<dbReference type="NCBIfam" id="TIGR00455">
    <property type="entry name" value="apsK"/>
    <property type="match status" value="1"/>
</dbReference>
<evidence type="ECO:0000256" key="6">
    <source>
        <dbReference type="RuleBase" id="RU004347"/>
    </source>
</evidence>
<dbReference type="PANTHER" id="PTHR11055">
    <property type="entry name" value="BIFUNCTIONAL 3'-PHOSPHOADENOSINE 5'-PHOSPHOSULFATE SYNTHASE"/>
    <property type="match status" value="1"/>
</dbReference>
<dbReference type="InterPro" id="IPR015947">
    <property type="entry name" value="PUA-like_sf"/>
</dbReference>
<dbReference type="OrthoDB" id="506431at2759"/>
<dbReference type="InterPro" id="IPR059117">
    <property type="entry name" value="APS_kinase_dom"/>
</dbReference>